<comment type="caution">
    <text evidence="10">The sequence shown here is derived from an EMBL/GenBank/DDBJ whole genome shotgun (WGS) entry which is preliminary data.</text>
</comment>
<evidence type="ECO:0000256" key="3">
    <source>
        <dbReference type="ARBA" id="ARBA00005316"/>
    </source>
</evidence>
<keyword evidence="6" id="KW-0256">Endoplasmic reticulum</keyword>
<keyword evidence="9" id="KW-0325">Glycoprotein</keyword>
<reference evidence="10 11" key="1">
    <citation type="journal article" name="Sci. Rep.">
        <title>Telomere-to-telomere assembled and centromere annotated genomes of the two main subspecies of the button mushroom Agaricus bisporus reveal especially polymorphic chromosome ends.</title>
        <authorList>
            <person name="Sonnenberg A.S.M."/>
            <person name="Sedaghat-Telgerd N."/>
            <person name="Lavrijssen B."/>
            <person name="Ohm R.A."/>
            <person name="Hendrickx P.M."/>
            <person name="Scholtmeijer K."/>
            <person name="Baars J.J.P."/>
            <person name="van Peer A."/>
        </authorList>
    </citation>
    <scope>NUCLEOTIDE SEQUENCE [LARGE SCALE GENOMIC DNA]</scope>
    <source>
        <strain evidence="10 11">H119_p4</strain>
    </source>
</reference>
<dbReference type="GO" id="GO:0006506">
    <property type="term" value="P:GPI anchor biosynthetic process"/>
    <property type="evidence" value="ECO:0007669"/>
    <property type="project" value="UniProtKB-UniPathway"/>
</dbReference>
<evidence type="ECO:0000256" key="8">
    <source>
        <dbReference type="ARBA" id="ARBA00023136"/>
    </source>
</evidence>
<dbReference type="GO" id="GO:0042765">
    <property type="term" value="C:GPI-anchor transamidase complex"/>
    <property type="evidence" value="ECO:0007669"/>
    <property type="project" value="InterPro"/>
</dbReference>
<accession>A0A8H7KJ34</accession>
<name>A0A8H7KJ34_AGABI</name>
<keyword evidence="5" id="KW-0812">Transmembrane</keyword>
<evidence type="ECO:0000256" key="6">
    <source>
        <dbReference type="ARBA" id="ARBA00022824"/>
    </source>
</evidence>
<comment type="similarity">
    <text evidence="3">Belongs to the PIGS family.</text>
</comment>
<dbReference type="EMBL" id="JABXXO010000004">
    <property type="protein sequence ID" value="KAF7779003.1"/>
    <property type="molecule type" value="Genomic_DNA"/>
</dbReference>
<evidence type="ECO:0000313" key="10">
    <source>
        <dbReference type="EMBL" id="KAF7779003.1"/>
    </source>
</evidence>
<sequence length="95" mass="10757">MLPNGVKRHISEAASLSDWQFDALMRHHTAENIKNTQETLTSIVKPVDQIGNMPVKEDVRDDVQGALEALEQLHSARSQTHAIRYTLTSFRHARP</sequence>
<evidence type="ECO:0000256" key="5">
    <source>
        <dbReference type="ARBA" id="ARBA00022692"/>
    </source>
</evidence>
<evidence type="ECO:0000256" key="1">
    <source>
        <dbReference type="ARBA" id="ARBA00004477"/>
    </source>
</evidence>
<gene>
    <name evidence="10" type="ORF">Agabi119p4_3348</name>
</gene>
<evidence type="ECO:0000256" key="2">
    <source>
        <dbReference type="ARBA" id="ARBA00004687"/>
    </source>
</evidence>
<dbReference type="PANTHER" id="PTHR21072:SF13">
    <property type="entry name" value="GPI TRANSAMIDASE COMPONENT PIG-S"/>
    <property type="match status" value="1"/>
</dbReference>
<comment type="pathway">
    <text evidence="2">Glycolipid biosynthesis; glycosylphosphatidylinositol-anchor biosynthesis.</text>
</comment>
<dbReference type="Pfam" id="PF10510">
    <property type="entry name" value="PIG-S"/>
    <property type="match status" value="1"/>
</dbReference>
<evidence type="ECO:0000256" key="4">
    <source>
        <dbReference type="ARBA" id="ARBA00022502"/>
    </source>
</evidence>
<dbReference type="GO" id="GO:0016255">
    <property type="term" value="P:attachment of GPI anchor to protein"/>
    <property type="evidence" value="ECO:0007669"/>
    <property type="project" value="InterPro"/>
</dbReference>
<dbReference type="InterPro" id="IPR019540">
    <property type="entry name" value="PtdIno-glycan_biosynth_class_S"/>
</dbReference>
<evidence type="ECO:0000313" key="11">
    <source>
        <dbReference type="Proteomes" id="UP000629468"/>
    </source>
</evidence>
<dbReference type="PANTHER" id="PTHR21072">
    <property type="entry name" value="GPI TRANSAMIDASE COMPONENT PIG-S"/>
    <property type="match status" value="1"/>
</dbReference>
<organism evidence="10 11">
    <name type="scientific">Agaricus bisporus var. burnettii</name>
    <dbReference type="NCBI Taxonomy" id="192524"/>
    <lineage>
        <taxon>Eukaryota</taxon>
        <taxon>Fungi</taxon>
        <taxon>Dikarya</taxon>
        <taxon>Basidiomycota</taxon>
        <taxon>Agaricomycotina</taxon>
        <taxon>Agaricomycetes</taxon>
        <taxon>Agaricomycetidae</taxon>
        <taxon>Agaricales</taxon>
        <taxon>Agaricineae</taxon>
        <taxon>Agaricaceae</taxon>
        <taxon>Agaricus</taxon>
    </lineage>
</organism>
<evidence type="ECO:0000256" key="7">
    <source>
        <dbReference type="ARBA" id="ARBA00022989"/>
    </source>
</evidence>
<evidence type="ECO:0000256" key="9">
    <source>
        <dbReference type="ARBA" id="ARBA00023180"/>
    </source>
</evidence>
<keyword evidence="4" id="KW-0337">GPI-anchor biosynthesis</keyword>
<keyword evidence="8" id="KW-0472">Membrane</keyword>
<proteinExistence type="inferred from homology"/>
<keyword evidence="7" id="KW-1133">Transmembrane helix</keyword>
<comment type="subcellular location">
    <subcellularLocation>
        <location evidence="1">Endoplasmic reticulum membrane</location>
        <topology evidence="1">Multi-pass membrane protein</topology>
    </subcellularLocation>
</comment>
<dbReference type="UniPathway" id="UPA00196"/>
<protein>
    <submittedName>
        <fullName evidence="10">Uncharacterized protein</fullName>
    </submittedName>
</protein>
<dbReference type="AlphaFoldDB" id="A0A8H7KJ34"/>
<dbReference type="Proteomes" id="UP000629468">
    <property type="component" value="Unassembled WGS sequence"/>
</dbReference>